<evidence type="ECO:0000256" key="3">
    <source>
        <dbReference type="ARBA" id="ARBA00022801"/>
    </source>
</evidence>
<comment type="caution">
    <text evidence="7">The sequence shown here is derived from an EMBL/GenBank/DDBJ whole genome shotgun (WGS) entry which is preliminary data.</text>
</comment>
<evidence type="ECO:0000313" key="7">
    <source>
        <dbReference type="EMBL" id="GMM46494.1"/>
    </source>
</evidence>
<dbReference type="PANTHER" id="PTHR17224">
    <property type="entry name" value="PEPTIDYL-TRNA HYDROLASE"/>
    <property type="match status" value="1"/>
</dbReference>
<dbReference type="Proteomes" id="UP001378960">
    <property type="component" value="Unassembled WGS sequence"/>
</dbReference>
<keyword evidence="8" id="KW-1185">Reference proteome</keyword>
<dbReference type="PROSITE" id="PS01196">
    <property type="entry name" value="PEPT_TRNA_HYDROL_2"/>
    <property type="match status" value="1"/>
</dbReference>
<dbReference type="PANTHER" id="PTHR17224:SF1">
    <property type="entry name" value="PEPTIDYL-TRNA HYDROLASE"/>
    <property type="match status" value="1"/>
</dbReference>
<dbReference type="GO" id="GO:0000049">
    <property type="term" value="F:tRNA binding"/>
    <property type="evidence" value="ECO:0007669"/>
    <property type="project" value="UniProtKB-KW"/>
</dbReference>
<keyword evidence="3 7" id="KW-0378">Hydrolase</keyword>
<accession>A0AAV5R4K8</accession>
<feature type="region of interest" description="Disordered" evidence="6">
    <location>
        <begin position="11"/>
        <end position="40"/>
    </location>
</feature>
<reference evidence="7 8" key="1">
    <citation type="journal article" date="2023" name="Elife">
        <title>Identification of key yeast species and microbe-microbe interactions impacting larval growth of Drosophila in the wild.</title>
        <authorList>
            <person name="Mure A."/>
            <person name="Sugiura Y."/>
            <person name="Maeda R."/>
            <person name="Honda K."/>
            <person name="Sakurai N."/>
            <person name="Takahashi Y."/>
            <person name="Watada M."/>
            <person name="Katoh T."/>
            <person name="Gotoh A."/>
            <person name="Gotoh Y."/>
            <person name="Taniguchi I."/>
            <person name="Nakamura K."/>
            <person name="Hayashi T."/>
            <person name="Katayama T."/>
            <person name="Uemura T."/>
            <person name="Hattori Y."/>
        </authorList>
    </citation>
    <scope>NUCLEOTIDE SEQUENCE [LARGE SCALE GENOMIC DNA]</scope>
    <source>
        <strain evidence="7 8">PK-24</strain>
    </source>
</reference>
<dbReference type="AlphaFoldDB" id="A0AAV5R4K8"/>
<evidence type="ECO:0000256" key="1">
    <source>
        <dbReference type="ARBA" id="ARBA00013260"/>
    </source>
</evidence>
<evidence type="ECO:0000313" key="8">
    <source>
        <dbReference type="Proteomes" id="UP001378960"/>
    </source>
</evidence>
<dbReference type="InterPro" id="IPR036416">
    <property type="entry name" value="Pept_tRNA_hydro_sf"/>
</dbReference>
<dbReference type="EMBL" id="BTGB01000003">
    <property type="protein sequence ID" value="GMM46494.1"/>
    <property type="molecule type" value="Genomic_DNA"/>
</dbReference>
<evidence type="ECO:0000256" key="5">
    <source>
        <dbReference type="ARBA" id="ARBA00038063"/>
    </source>
</evidence>
<evidence type="ECO:0000256" key="2">
    <source>
        <dbReference type="ARBA" id="ARBA00022555"/>
    </source>
</evidence>
<gene>
    <name evidence="7" type="ORF">DAPK24_030690</name>
</gene>
<dbReference type="SUPFAM" id="SSF53178">
    <property type="entry name" value="Peptidyl-tRNA hydrolase-like"/>
    <property type="match status" value="1"/>
</dbReference>
<dbReference type="NCBIfam" id="TIGR00447">
    <property type="entry name" value="pth"/>
    <property type="match status" value="1"/>
</dbReference>
<name>A0AAV5R4K8_PICKL</name>
<feature type="compositionally biased region" description="Pro residues" evidence="6">
    <location>
        <begin position="14"/>
        <end position="23"/>
    </location>
</feature>
<comment type="similarity">
    <text evidence="5">Belongs to the PTH family.</text>
</comment>
<organism evidence="7 8">
    <name type="scientific">Pichia kluyveri</name>
    <name type="common">Yeast</name>
    <dbReference type="NCBI Taxonomy" id="36015"/>
    <lineage>
        <taxon>Eukaryota</taxon>
        <taxon>Fungi</taxon>
        <taxon>Dikarya</taxon>
        <taxon>Ascomycota</taxon>
        <taxon>Saccharomycotina</taxon>
        <taxon>Pichiomycetes</taxon>
        <taxon>Pichiales</taxon>
        <taxon>Pichiaceae</taxon>
        <taxon>Pichia</taxon>
    </lineage>
</organism>
<evidence type="ECO:0000256" key="4">
    <source>
        <dbReference type="ARBA" id="ARBA00022884"/>
    </source>
</evidence>
<sequence length="242" mass="27847">MFNSFTRRFFSTIPPKPPTPPTSKPTTPAVKKVKKVKPPKQPIRKPTNLLILSLGNPKEYNGTRHSIGHYVLDKLQNRYRSMPTRIGRFEISNHIINDTNLWFYRVPGYMNLSGKSVTPFFKEFTNKFKGEDTDFQTVILFDELDVDLGLVKIRKINSSHRGHNGLRDIQASSNIGKNYTGLQLGIGRYYNGDRTKPGIVADYVLSKFKPNEFEIIDDQLVDKVMDILEEMTNGKYIYDKLK</sequence>
<dbReference type="GO" id="GO:0004045">
    <property type="term" value="F:peptidyl-tRNA hydrolase activity"/>
    <property type="evidence" value="ECO:0007669"/>
    <property type="project" value="UniProtKB-EC"/>
</dbReference>
<protein>
    <recommendedName>
        <fullName evidence="1">peptidyl-tRNA hydrolase</fullName>
        <ecNumber evidence="1">3.1.1.29</ecNumber>
    </recommendedName>
</protein>
<dbReference type="InterPro" id="IPR018171">
    <property type="entry name" value="Pept_tRNA_hydro_CS"/>
</dbReference>
<keyword evidence="4" id="KW-0694">RNA-binding</keyword>
<dbReference type="InterPro" id="IPR001328">
    <property type="entry name" value="Pept_tRNA_hydro"/>
</dbReference>
<proteinExistence type="inferred from homology"/>
<keyword evidence="2" id="KW-0820">tRNA-binding</keyword>
<evidence type="ECO:0000256" key="6">
    <source>
        <dbReference type="SAM" id="MobiDB-lite"/>
    </source>
</evidence>
<dbReference type="EC" id="3.1.1.29" evidence="1"/>
<dbReference type="Pfam" id="PF01195">
    <property type="entry name" value="Pept_tRNA_hydro"/>
    <property type="match status" value="1"/>
</dbReference>
<dbReference type="Gene3D" id="3.40.50.1470">
    <property type="entry name" value="Peptidyl-tRNA hydrolase"/>
    <property type="match status" value="1"/>
</dbReference>